<dbReference type="AlphaFoldDB" id="A0A832CZZ5"/>
<dbReference type="EC" id="3.1.4.-" evidence="1"/>
<keyword evidence="1" id="KW-0479">Metal-binding</keyword>
<feature type="domain" description="Calcineurin-like phosphoesterase" evidence="2">
    <location>
        <begin position="6"/>
        <end position="148"/>
    </location>
</feature>
<evidence type="ECO:0000313" key="3">
    <source>
        <dbReference type="EMBL" id="HGQ36760.1"/>
    </source>
</evidence>
<dbReference type="GO" id="GO:0046872">
    <property type="term" value="F:metal ion binding"/>
    <property type="evidence" value="ECO:0007669"/>
    <property type="project" value="UniProtKB-KW"/>
</dbReference>
<accession>A0A832CZZ5</accession>
<name>A0A832CZZ5_9CREN</name>
<dbReference type="Gene3D" id="3.60.21.10">
    <property type="match status" value="1"/>
</dbReference>
<dbReference type="InterPro" id="IPR029052">
    <property type="entry name" value="Metallo-depent_PP-like"/>
</dbReference>
<dbReference type="InterPro" id="IPR024654">
    <property type="entry name" value="Calcineurin-like_PHP_lpxH"/>
</dbReference>
<dbReference type="PANTHER" id="PTHR11124">
    <property type="entry name" value="VACUOLAR SORTING PROTEIN VPS29"/>
    <property type="match status" value="1"/>
</dbReference>
<dbReference type="InterPro" id="IPR000979">
    <property type="entry name" value="Phosphodiesterase_MJ0936/Vps29"/>
</dbReference>
<dbReference type="GO" id="GO:0016787">
    <property type="term" value="F:hydrolase activity"/>
    <property type="evidence" value="ECO:0007669"/>
    <property type="project" value="UniProtKB-UniRule"/>
</dbReference>
<sequence length="186" mass="20805">MKKLTLIISDSHIPERAEEIDKYIIDFVKSKLYDIVVHAGDLVGVEVLDTIKSFGSIHYVVQGNMDYLDLPEKEIFEVYGIRIGVIHGDQVRPRGNINALSAIAKNMGVQILISGHTHSPFILFDSSGILHVNPGSITGVWSGSGGSMIPSFIEMEIYENKLVYLKLFELALDKIVLKKEEKFKFV</sequence>
<organism evidence="3">
    <name type="scientific">Ignisphaera aggregans</name>
    <dbReference type="NCBI Taxonomy" id="334771"/>
    <lineage>
        <taxon>Archaea</taxon>
        <taxon>Thermoproteota</taxon>
        <taxon>Thermoprotei</taxon>
        <taxon>Desulfurococcales</taxon>
        <taxon>Desulfurococcaceae</taxon>
        <taxon>Ignisphaera</taxon>
    </lineage>
</organism>
<comment type="similarity">
    <text evidence="1">Belongs to the metallophosphoesterase superfamily. YfcE family.</text>
</comment>
<gene>
    <name evidence="3" type="ORF">ENU41_08840</name>
</gene>
<comment type="cofactor">
    <cofactor evidence="1">
        <name>a divalent metal cation</name>
        <dbReference type="ChEBI" id="CHEBI:60240"/>
    </cofactor>
</comment>
<dbReference type="NCBIfam" id="TIGR00040">
    <property type="entry name" value="yfcE"/>
    <property type="match status" value="1"/>
</dbReference>
<evidence type="ECO:0000256" key="1">
    <source>
        <dbReference type="RuleBase" id="RU362039"/>
    </source>
</evidence>
<dbReference type="SUPFAM" id="SSF56300">
    <property type="entry name" value="Metallo-dependent phosphatases"/>
    <property type="match status" value="1"/>
</dbReference>
<evidence type="ECO:0000259" key="2">
    <source>
        <dbReference type="Pfam" id="PF12850"/>
    </source>
</evidence>
<protein>
    <recommendedName>
        <fullName evidence="1">Phosphoesterase</fullName>
        <ecNumber evidence="1">3.1.4.-</ecNumber>
    </recommendedName>
</protein>
<dbReference type="Pfam" id="PF12850">
    <property type="entry name" value="Metallophos_2"/>
    <property type="match status" value="1"/>
</dbReference>
<reference evidence="3" key="1">
    <citation type="journal article" date="2020" name="mSystems">
        <title>Genome- and Community-Level Interaction Insights into Carbon Utilization and Element Cycling Functions of Hydrothermarchaeota in Hydrothermal Sediment.</title>
        <authorList>
            <person name="Zhou Z."/>
            <person name="Liu Y."/>
            <person name="Xu W."/>
            <person name="Pan J."/>
            <person name="Luo Z.H."/>
            <person name="Li M."/>
        </authorList>
    </citation>
    <scope>NUCLEOTIDE SEQUENCE</scope>
    <source>
        <strain evidence="3">SpSt-667</strain>
    </source>
</reference>
<proteinExistence type="inferred from homology"/>
<comment type="caution">
    <text evidence="3">The sequence shown here is derived from an EMBL/GenBank/DDBJ whole genome shotgun (WGS) entry which is preliminary data.</text>
</comment>
<dbReference type="EMBL" id="DTCK01000045">
    <property type="protein sequence ID" value="HGQ36760.1"/>
    <property type="molecule type" value="Genomic_DNA"/>
</dbReference>